<dbReference type="Proteomes" id="UP001054902">
    <property type="component" value="Unassembled WGS sequence"/>
</dbReference>
<dbReference type="GO" id="GO:0005524">
    <property type="term" value="F:ATP binding"/>
    <property type="evidence" value="ECO:0007669"/>
    <property type="project" value="InterPro"/>
</dbReference>
<evidence type="ECO:0000313" key="5">
    <source>
        <dbReference type="EMBL" id="GFH59932.1"/>
    </source>
</evidence>
<dbReference type="PROSITE" id="PS51192">
    <property type="entry name" value="HELICASE_ATP_BIND_1"/>
    <property type="match status" value="1"/>
</dbReference>
<evidence type="ECO:0000313" key="6">
    <source>
        <dbReference type="Proteomes" id="UP001054902"/>
    </source>
</evidence>
<dbReference type="PANTHER" id="PTHR45766:SF6">
    <property type="entry name" value="SWI_SNF-RELATED MATRIX-ASSOCIATED ACTIN-DEPENDENT REGULATOR OF CHROMATIN SUBFAMILY A-LIKE PROTEIN 1"/>
    <property type="match status" value="1"/>
</dbReference>
<dbReference type="SMART" id="SM00490">
    <property type="entry name" value="HELICc"/>
    <property type="match status" value="1"/>
</dbReference>
<evidence type="ECO:0000256" key="1">
    <source>
        <dbReference type="ARBA" id="ARBA00022801"/>
    </source>
</evidence>
<organism evidence="5 6">
    <name type="scientific">Chaetoceros tenuissimus</name>
    <dbReference type="NCBI Taxonomy" id="426638"/>
    <lineage>
        <taxon>Eukaryota</taxon>
        <taxon>Sar</taxon>
        <taxon>Stramenopiles</taxon>
        <taxon>Ochrophyta</taxon>
        <taxon>Bacillariophyta</taxon>
        <taxon>Coscinodiscophyceae</taxon>
        <taxon>Chaetocerotophycidae</taxon>
        <taxon>Chaetocerotales</taxon>
        <taxon>Chaetocerotaceae</taxon>
        <taxon>Chaetoceros</taxon>
    </lineage>
</organism>
<dbReference type="AlphaFoldDB" id="A0AAD3D9J0"/>
<dbReference type="EMBL" id="BLLK01000069">
    <property type="protein sequence ID" value="GFH59932.1"/>
    <property type="molecule type" value="Genomic_DNA"/>
</dbReference>
<evidence type="ECO:0000256" key="2">
    <source>
        <dbReference type="SAM" id="SignalP"/>
    </source>
</evidence>
<evidence type="ECO:0000259" key="3">
    <source>
        <dbReference type="PROSITE" id="PS51192"/>
    </source>
</evidence>
<keyword evidence="2" id="KW-0732">Signal</keyword>
<feature type="signal peptide" evidence="2">
    <location>
        <begin position="1"/>
        <end position="23"/>
    </location>
</feature>
<dbReference type="SMART" id="SM00487">
    <property type="entry name" value="DEXDc"/>
    <property type="match status" value="1"/>
</dbReference>
<feature type="chain" id="PRO_5042077300" description="Helicase" evidence="2">
    <location>
        <begin position="24"/>
        <end position="732"/>
    </location>
</feature>
<feature type="domain" description="Helicase ATP-binding" evidence="3">
    <location>
        <begin position="45"/>
        <end position="206"/>
    </location>
</feature>
<dbReference type="PANTHER" id="PTHR45766">
    <property type="entry name" value="DNA ANNEALING HELICASE AND ENDONUCLEASE ZRANB3 FAMILY MEMBER"/>
    <property type="match status" value="1"/>
</dbReference>
<gene>
    <name evidence="5" type="ORF">CTEN210_16408</name>
</gene>
<dbReference type="Pfam" id="PF00271">
    <property type="entry name" value="Helicase_C"/>
    <property type="match status" value="1"/>
</dbReference>
<reference evidence="5 6" key="1">
    <citation type="journal article" date="2021" name="Sci. Rep.">
        <title>The genome of the diatom Chaetoceros tenuissimus carries an ancient integrated fragment of an extant virus.</title>
        <authorList>
            <person name="Hongo Y."/>
            <person name="Kimura K."/>
            <person name="Takaki Y."/>
            <person name="Yoshida Y."/>
            <person name="Baba S."/>
            <person name="Kobayashi G."/>
            <person name="Nagasaki K."/>
            <person name="Hano T."/>
            <person name="Tomaru Y."/>
        </authorList>
    </citation>
    <scope>NUCLEOTIDE SEQUENCE [LARGE SCALE GENOMIC DNA]</scope>
    <source>
        <strain evidence="5 6">NIES-3715</strain>
    </source>
</reference>
<dbReference type="CDD" id="cd18793">
    <property type="entry name" value="SF2_C_SNF"/>
    <property type="match status" value="1"/>
</dbReference>
<evidence type="ECO:0000259" key="4">
    <source>
        <dbReference type="PROSITE" id="PS51194"/>
    </source>
</evidence>
<evidence type="ECO:0008006" key="7">
    <source>
        <dbReference type="Google" id="ProtNLM"/>
    </source>
</evidence>
<sequence length="732" mass="83769">MRFTLRKALLRCSLLLASRSSIAFPTSASQRSVSDVLFPYQKEGVLRLVESKNLLLADEMGLGKTVQVIEALNQIGNKKSKALVICPKSLLNVWEYECSKWLQLPLNVQVVSPKNLPEIQDGSITVINYDIVHKYKMELRSQSFDFLICDEAHYLKNIDARRTEAVFGDGVDLSRIPSEYLWLLTGTPVLNRPIELYPLVSAIDPIEFGGFEDFVNRYCDPQIKNYGGNFMRDFSGASNLPELSQRLKPLMLRRYKVDVLKQLPPKFRSCKCLLDSGEASLERMRINELLNMNGVSSNISSDNGSLRVEDFGYEASSLVKYLGYEVNMDDPESKNKVMGLIATVRKETALLKVDVAADMLKDAILSEKIVVFAHHRDVIESLSQKFGKQAVCVYGGMKTEERADAVRRFQEDPTCRLFIGSIRAAGVGLTLTASSHVIFLETDWSPGIMNQAEDRCHRVGQNVSVQVEYYVFRNTIDEWVAKALINKQSNINQILPGDEENTNLDVRAPSKYVFDFGKHCELCLEDVPPSYVQYLIKKGIYKDKFDLWKALFDRNMVAEEPLKMSMRQEKPTETVPTERKRKVLYKFDFGKYNGQMWDEVPESYRAWIMKEQVWKSRGTLKRALINADYFDQDLDLDEEEKPSLDQKDDKASRFPIKKFRLSVQSPYLVQELEVRGVQVPEKDKTKILTLKRMLKAWYDDNCVGDSSGEITLLHVNPSDLWRVTRSKNQKMG</sequence>
<dbReference type="Pfam" id="PF00176">
    <property type="entry name" value="SNF2-rel_dom"/>
    <property type="match status" value="1"/>
</dbReference>
<dbReference type="InterPro" id="IPR001650">
    <property type="entry name" value="Helicase_C-like"/>
</dbReference>
<dbReference type="InterPro" id="IPR027417">
    <property type="entry name" value="P-loop_NTPase"/>
</dbReference>
<dbReference type="GO" id="GO:0006281">
    <property type="term" value="P:DNA repair"/>
    <property type="evidence" value="ECO:0007669"/>
    <property type="project" value="TreeGrafter"/>
</dbReference>
<dbReference type="PROSITE" id="PS51194">
    <property type="entry name" value="HELICASE_CTER"/>
    <property type="match status" value="1"/>
</dbReference>
<dbReference type="GO" id="GO:0043596">
    <property type="term" value="C:nuclear replication fork"/>
    <property type="evidence" value="ECO:0007669"/>
    <property type="project" value="TreeGrafter"/>
</dbReference>
<dbReference type="InterPro" id="IPR000330">
    <property type="entry name" value="SNF2_N"/>
</dbReference>
<dbReference type="Gene3D" id="3.40.50.300">
    <property type="entry name" value="P-loop containing nucleotide triphosphate hydrolases"/>
    <property type="match status" value="1"/>
</dbReference>
<dbReference type="Gene3D" id="3.40.50.10810">
    <property type="entry name" value="Tandem AAA-ATPase domain"/>
    <property type="match status" value="1"/>
</dbReference>
<keyword evidence="6" id="KW-1185">Reference proteome</keyword>
<feature type="domain" description="Helicase C-terminal" evidence="4">
    <location>
        <begin position="359"/>
        <end position="510"/>
    </location>
</feature>
<comment type="caution">
    <text evidence="5">The sequence shown here is derived from an EMBL/GenBank/DDBJ whole genome shotgun (WGS) entry which is preliminary data.</text>
</comment>
<accession>A0AAD3D9J0</accession>
<keyword evidence="1" id="KW-0378">Hydrolase</keyword>
<dbReference type="InterPro" id="IPR038718">
    <property type="entry name" value="SNF2-like_sf"/>
</dbReference>
<proteinExistence type="predicted"/>
<name>A0AAD3D9J0_9STRA</name>
<dbReference type="GO" id="GO:0031297">
    <property type="term" value="P:replication fork processing"/>
    <property type="evidence" value="ECO:0007669"/>
    <property type="project" value="TreeGrafter"/>
</dbReference>
<dbReference type="InterPro" id="IPR014001">
    <property type="entry name" value="Helicase_ATP-bd"/>
</dbReference>
<dbReference type="SUPFAM" id="SSF52540">
    <property type="entry name" value="P-loop containing nucleoside triphosphate hydrolases"/>
    <property type="match status" value="2"/>
</dbReference>
<dbReference type="GO" id="GO:0016787">
    <property type="term" value="F:hydrolase activity"/>
    <property type="evidence" value="ECO:0007669"/>
    <property type="project" value="UniProtKB-KW"/>
</dbReference>
<protein>
    <recommendedName>
        <fullName evidence="7">Helicase</fullName>
    </recommendedName>
</protein>
<dbReference type="InterPro" id="IPR049730">
    <property type="entry name" value="SNF2/RAD54-like_C"/>
</dbReference>